<dbReference type="AlphaFoldDB" id="A0A2J7PCS5"/>
<dbReference type="GO" id="GO:0003676">
    <property type="term" value="F:nucleic acid binding"/>
    <property type="evidence" value="ECO:0007669"/>
    <property type="project" value="InterPro"/>
</dbReference>
<evidence type="ECO:0000313" key="4">
    <source>
        <dbReference type="Proteomes" id="UP000235965"/>
    </source>
</evidence>
<proteinExistence type="predicted"/>
<sequence>FTPWSEVVPIPDITADTVARALMTGWKSRFGCPQTITTDEGRQFESQLFQSLARLCGIQLSRTTAHHPAANRLVERFHRALKEAIAPPLILLGIRTAIKKDLQASVAELVYGEPLTSPGELLTPTIDPANTAHLVTELSQHMARLRPVPAARQSSPATFVYSDLEKCTHVFLRQASTRRALESPYTGPYQLLSRREKTLQLLARGRHVTVSTDRVKPDYILQETDSRNTINPPAAATPTVGPPAMPTVPYKDYTLRTPHPFPSSPEHMSINFREGGK</sequence>
<dbReference type="InterPro" id="IPR001584">
    <property type="entry name" value="Integrase_cat-core"/>
</dbReference>
<evidence type="ECO:0000259" key="2">
    <source>
        <dbReference type="PROSITE" id="PS50994"/>
    </source>
</evidence>
<feature type="region of interest" description="Disordered" evidence="1">
    <location>
        <begin position="224"/>
        <end position="245"/>
    </location>
</feature>
<dbReference type="EMBL" id="NEVH01026431">
    <property type="protein sequence ID" value="PNF14141.1"/>
    <property type="molecule type" value="Genomic_DNA"/>
</dbReference>
<dbReference type="PANTHER" id="PTHR38681">
    <property type="entry name" value="RETROVIRUS-RELATED POL POLYPROTEIN FROM TRANSPOSON 412-LIKE PROTEIN-RELATED"/>
    <property type="match status" value="1"/>
</dbReference>
<reference evidence="3 4" key="1">
    <citation type="submission" date="2017-12" db="EMBL/GenBank/DDBJ databases">
        <title>Hemimetabolous genomes reveal molecular basis of termite eusociality.</title>
        <authorList>
            <person name="Harrison M.C."/>
            <person name="Jongepier E."/>
            <person name="Robertson H.M."/>
            <person name="Arning N."/>
            <person name="Bitard-Feildel T."/>
            <person name="Chao H."/>
            <person name="Childers C.P."/>
            <person name="Dinh H."/>
            <person name="Doddapaneni H."/>
            <person name="Dugan S."/>
            <person name="Gowin J."/>
            <person name="Greiner C."/>
            <person name="Han Y."/>
            <person name="Hu H."/>
            <person name="Hughes D.S.T."/>
            <person name="Huylmans A.-K."/>
            <person name="Kemena C."/>
            <person name="Kremer L.P.M."/>
            <person name="Lee S.L."/>
            <person name="Lopez-Ezquerra A."/>
            <person name="Mallet L."/>
            <person name="Monroy-Kuhn J.M."/>
            <person name="Moser A."/>
            <person name="Murali S.C."/>
            <person name="Muzny D.M."/>
            <person name="Otani S."/>
            <person name="Piulachs M.-D."/>
            <person name="Poelchau M."/>
            <person name="Qu J."/>
            <person name="Schaub F."/>
            <person name="Wada-Katsumata A."/>
            <person name="Worley K.C."/>
            <person name="Xie Q."/>
            <person name="Ylla G."/>
            <person name="Poulsen M."/>
            <person name="Gibbs R.A."/>
            <person name="Schal C."/>
            <person name="Richards S."/>
            <person name="Belles X."/>
            <person name="Korb J."/>
            <person name="Bornberg-Bauer E."/>
        </authorList>
    </citation>
    <scope>NUCLEOTIDE SEQUENCE [LARGE SCALE GENOMIC DNA]</scope>
    <source>
        <tissue evidence="3">Whole body</tissue>
    </source>
</reference>
<dbReference type="STRING" id="105785.A0A2J7PCS5"/>
<dbReference type="PROSITE" id="PS50994">
    <property type="entry name" value="INTEGRASE"/>
    <property type="match status" value="1"/>
</dbReference>
<name>A0A2J7PCS5_9NEOP</name>
<organism evidence="3 4">
    <name type="scientific">Cryptotermes secundus</name>
    <dbReference type="NCBI Taxonomy" id="105785"/>
    <lineage>
        <taxon>Eukaryota</taxon>
        <taxon>Metazoa</taxon>
        <taxon>Ecdysozoa</taxon>
        <taxon>Arthropoda</taxon>
        <taxon>Hexapoda</taxon>
        <taxon>Insecta</taxon>
        <taxon>Pterygota</taxon>
        <taxon>Neoptera</taxon>
        <taxon>Polyneoptera</taxon>
        <taxon>Dictyoptera</taxon>
        <taxon>Blattodea</taxon>
        <taxon>Blattoidea</taxon>
        <taxon>Termitoidae</taxon>
        <taxon>Kalotermitidae</taxon>
        <taxon>Cryptotermitinae</taxon>
        <taxon>Cryptotermes</taxon>
    </lineage>
</organism>
<dbReference type="InParanoid" id="A0A2J7PCS5"/>
<feature type="non-terminal residue" evidence="3">
    <location>
        <position position="1"/>
    </location>
</feature>
<dbReference type="InterPro" id="IPR036397">
    <property type="entry name" value="RNaseH_sf"/>
</dbReference>
<dbReference type="GO" id="GO:0015074">
    <property type="term" value="P:DNA integration"/>
    <property type="evidence" value="ECO:0007669"/>
    <property type="project" value="InterPro"/>
</dbReference>
<accession>A0A2J7PCS5</accession>
<dbReference type="InterPro" id="IPR012337">
    <property type="entry name" value="RNaseH-like_sf"/>
</dbReference>
<dbReference type="SUPFAM" id="SSF53098">
    <property type="entry name" value="Ribonuclease H-like"/>
    <property type="match status" value="1"/>
</dbReference>
<comment type="caution">
    <text evidence="3">The sequence shown here is derived from an EMBL/GenBank/DDBJ whole genome shotgun (WGS) entry which is preliminary data.</text>
</comment>
<dbReference type="Proteomes" id="UP000235965">
    <property type="component" value="Unassembled WGS sequence"/>
</dbReference>
<gene>
    <name evidence="3" type="ORF">B7P43_G17737</name>
</gene>
<dbReference type="OrthoDB" id="422540at2759"/>
<feature type="domain" description="Integrase catalytic" evidence="2">
    <location>
        <begin position="1"/>
        <end position="132"/>
    </location>
</feature>
<dbReference type="Gene3D" id="3.30.420.10">
    <property type="entry name" value="Ribonuclease H-like superfamily/Ribonuclease H"/>
    <property type="match status" value="1"/>
</dbReference>
<keyword evidence="4" id="KW-1185">Reference proteome</keyword>
<evidence type="ECO:0000256" key="1">
    <source>
        <dbReference type="SAM" id="MobiDB-lite"/>
    </source>
</evidence>
<dbReference type="PANTHER" id="PTHR38681:SF1">
    <property type="entry name" value="RETROVIRUS-RELATED POL POLYPROTEIN FROM TRANSPOSON 412-LIKE PROTEIN"/>
    <property type="match status" value="1"/>
</dbReference>
<evidence type="ECO:0000313" key="3">
    <source>
        <dbReference type="EMBL" id="PNF14141.1"/>
    </source>
</evidence>
<protein>
    <recommendedName>
        <fullName evidence="2">Integrase catalytic domain-containing protein</fullName>
    </recommendedName>
</protein>